<feature type="domain" description="CbbX AAA lid" evidence="3">
    <location>
        <begin position="58"/>
        <end position="115"/>
    </location>
</feature>
<dbReference type="EMBL" id="JAMQCR010000001">
    <property type="protein sequence ID" value="MCM2532521.1"/>
    <property type="molecule type" value="Genomic_DNA"/>
</dbReference>
<name>A0ABT0W870_9BACI</name>
<dbReference type="InterPro" id="IPR050773">
    <property type="entry name" value="CbxX/CfxQ_RuBisCO_ESX"/>
</dbReference>
<dbReference type="InterPro" id="IPR027417">
    <property type="entry name" value="P-loop_NTPase"/>
</dbReference>
<dbReference type="Gene3D" id="1.10.8.60">
    <property type="match status" value="1"/>
</dbReference>
<evidence type="ECO:0000313" key="4">
    <source>
        <dbReference type="EMBL" id="MCM2532521.1"/>
    </source>
</evidence>
<evidence type="ECO:0000259" key="3">
    <source>
        <dbReference type="Pfam" id="PF17866"/>
    </source>
</evidence>
<evidence type="ECO:0000256" key="1">
    <source>
        <dbReference type="ARBA" id="ARBA00022741"/>
    </source>
</evidence>
<gene>
    <name evidence="4" type="ORF">NDK43_09155</name>
</gene>
<reference evidence="4 5" key="1">
    <citation type="submission" date="2022-06" db="EMBL/GenBank/DDBJ databases">
        <authorList>
            <person name="Jeon C.O."/>
        </authorList>
    </citation>
    <scope>NUCLEOTIDE SEQUENCE [LARGE SCALE GENOMIC DNA]</scope>
    <source>
        <strain evidence="4 5">KCTC 13943</strain>
    </source>
</reference>
<accession>A0ABT0W870</accession>
<dbReference type="SUPFAM" id="SSF52540">
    <property type="entry name" value="P-loop containing nucleoside triphosphate hydrolases"/>
    <property type="match status" value="1"/>
</dbReference>
<sequence>MYYAGYPEEMRSFINANPGLRSRFPQSNFIQLPDYSNEELIKIAEQIAAENDYILTEESKIELHHRLDMERVDDTFGNARTVRNIILDAIFKKGSEISVQDRDILQFTLLNKDDFVVDKKKMSESATDQLNRLIGLDSLKEEMKSLATFVSMQQFRRKKDCQPFQYSCIQFLQATLVLEKRRLPKYMPSCFENVEF</sequence>
<dbReference type="Proteomes" id="UP001523262">
    <property type="component" value="Unassembled WGS sequence"/>
</dbReference>
<proteinExistence type="predicted"/>
<dbReference type="PANTHER" id="PTHR43392">
    <property type="entry name" value="AAA-TYPE ATPASE FAMILY PROTEIN / ANKYRIN REPEAT FAMILY PROTEIN"/>
    <property type="match status" value="1"/>
</dbReference>
<dbReference type="PRINTS" id="PR00819">
    <property type="entry name" value="CBXCFQXSUPER"/>
</dbReference>
<dbReference type="Pfam" id="PF17866">
    <property type="entry name" value="AAA_lid_6"/>
    <property type="match status" value="1"/>
</dbReference>
<keyword evidence="1" id="KW-0547">Nucleotide-binding</keyword>
<evidence type="ECO:0000313" key="5">
    <source>
        <dbReference type="Proteomes" id="UP001523262"/>
    </source>
</evidence>
<keyword evidence="5" id="KW-1185">Reference proteome</keyword>
<organism evidence="4 5">
    <name type="scientific">Neobacillus pocheonensis</name>
    <dbReference type="NCBI Taxonomy" id="363869"/>
    <lineage>
        <taxon>Bacteria</taxon>
        <taxon>Bacillati</taxon>
        <taxon>Bacillota</taxon>
        <taxon>Bacilli</taxon>
        <taxon>Bacillales</taxon>
        <taxon>Bacillaceae</taxon>
        <taxon>Neobacillus</taxon>
    </lineage>
</organism>
<dbReference type="InterPro" id="IPR000641">
    <property type="entry name" value="CbxX/CfxQ"/>
</dbReference>
<keyword evidence="2" id="KW-0067">ATP-binding</keyword>
<dbReference type="InterPro" id="IPR041627">
    <property type="entry name" value="AAA_lid_6"/>
</dbReference>
<comment type="caution">
    <text evidence="4">The sequence shown here is derived from an EMBL/GenBank/DDBJ whole genome shotgun (WGS) entry which is preliminary data.</text>
</comment>
<protein>
    <recommendedName>
        <fullName evidence="3">CbbX AAA lid domain-containing protein</fullName>
    </recommendedName>
</protein>
<dbReference type="PANTHER" id="PTHR43392:SF2">
    <property type="entry name" value="AAA-TYPE ATPASE FAMILY PROTEIN _ ANKYRIN REPEAT FAMILY PROTEIN"/>
    <property type="match status" value="1"/>
</dbReference>
<evidence type="ECO:0000256" key="2">
    <source>
        <dbReference type="ARBA" id="ARBA00022840"/>
    </source>
</evidence>